<evidence type="ECO:0000256" key="9">
    <source>
        <dbReference type="ARBA" id="ARBA00022989"/>
    </source>
</evidence>
<evidence type="ECO:0000256" key="4">
    <source>
        <dbReference type="ARBA" id="ARBA00022475"/>
    </source>
</evidence>
<dbReference type="Pfam" id="PF04264">
    <property type="entry name" value="YceI"/>
    <property type="match status" value="1"/>
</dbReference>
<keyword evidence="6 14" id="KW-0812">Transmembrane</keyword>
<evidence type="ECO:0000313" key="17">
    <source>
        <dbReference type="Proteomes" id="UP001187221"/>
    </source>
</evidence>
<evidence type="ECO:0000256" key="8">
    <source>
        <dbReference type="ARBA" id="ARBA00022982"/>
    </source>
</evidence>
<dbReference type="PANTHER" id="PTHR30529">
    <property type="entry name" value="CYTOCHROME B561"/>
    <property type="match status" value="1"/>
</dbReference>
<sequence>MTATAREGIGGGLSPRRYAISAIVLHWSIAALLLFQVSLGWRLEDLPKGVARFSGYQFHKSVGFLILGLSLARLIVRLVARRPAPAAGTPAVRLLVKVVHVLLYAVMILGPLSGWIMVSASKVRMHTMFFGAFPIPNLPVGAGWHMPAETVHGSLGLVTLGLFALHVAGALRHHLQGDALLERMIPLASRRGLTIGAAVALAGAVAAMVLAQVWPFGAAAAPAPAPTASVEPGAQASQDAEPEDASNDALASGARPVPASPSVAALASVAAQAPDLAFWQVAPGGKLGFRATYSGEDIAGAFSRWDARIRFSPDDLTHSSLRVTIDPASVNSGDTQRDDMLKSDSFFGAAAHPRAVYTASRFRQQSPGHYVAEGTLSLGGKIRPVPLAFVLAINGASARAHGTATLSRTAFGVGTGEWSSTDALLDAVTVDFDFKAIRQS</sequence>
<dbReference type="InterPro" id="IPR016174">
    <property type="entry name" value="Di-haem_cyt_TM"/>
</dbReference>
<keyword evidence="8" id="KW-0249">Electron transport</keyword>
<keyword evidence="3" id="KW-0813">Transport</keyword>
<dbReference type="InterPro" id="IPR007372">
    <property type="entry name" value="Lipid/polyisoprenoid-bd_YceI"/>
</dbReference>
<evidence type="ECO:0000256" key="1">
    <source>
        <dbReference type="ARBA" id="ARBA00001970"/>
    </source>
</evidence>
<dbReference type="Pfam" id="PF01292">
    <property type="entry name" value="Ni_hydr_CYTB"/>
    <property type="match status" value="1"/>
</dbReference>
<dbReference type="SMART" id="SM00867">
    <property type="entry name" value="YceI"/>
    <property type="match status" value="1"/>
</dbReference>
<dbReference type="InterPro" id="IPR052168">
    <property type="entry name" value="Cytochrome_b561_oxidase"/>
</dbReference>
<evidence type="ECO:0000313" key="16">
    <source>
        <dbReference type="EMBL" id="GMM60177.1"/>
    </source>
</evidence>
<evidence type="ECO:0000256" key="13">
    <source>
        <dbReference type="SAM" id="MobiDB-lite"/>
    </source>
</evidence>
<keyword evidence="4" id="KW-1003">Cell membrane</keyword>
<dbReference type="InterPro" id="IPR011577">
    <property type="entry name" value="Cyt_b561_bac/Ni-Hgenase"/>
</dbReference>
<keyword evidence="5" id="KW-0349">Heme</keyword>
<evidence type="ECO:0000256" key="3">
    <source>
        <dbReference type="ARBA" id="ARBA00022448"/>
    </source>
</evidence>
<comment type="subcellular location">
    <subcellularLocation>
        <location evidence="2">Cell membrane</location>
        <topology evidence="2">Multi-pass membrane protein</topology>
    </subcellularLocation>
</comment>
<feature type="transmembrane region" description="Helical" evidence="14">
    <location>
        <begin position="101"/>
        <end position="120"/>
    </location>
</feature>
<keyword evidence="17" id="KW-1185">Reference proteome</keyword>
<evidence type="ECO:0000259" key="15">
    <source>
        <dbReference type="SMART" id="SM00867"/>
    </source>
</evidence>
<organism evidence="16 17">
    <name type="scientific">Novosphingobium pituita</name>
    <dbReference type="NCBI Taxonomy" id="3056842"/>
    <lineage>
        <taxon>Bacteria</taxon>
        <taxon>Pseudomonadati</taxon>
        <taxon>Pseudomonadota</taxon>
        <taxon>Alphaproteobacteria</taxon>
        <taxon>Sphingomonadales</taxon>
        <taxon>Sphingomonadaceae</taxon>
        <taxon>Novosphingobium</taxon>
    </lineage>
</organism>
<evidence type="ECO:0000256" key="5">
    <source>
        <dbReference type="ARBA" id="ARBA00022617"/>
    </source>
</evidence>
<accession>A0ABQ6P737</accession>
<evidence type="ECO:0000256" key="12">
    <source>
        <dbReference type="ARBA" id="ARBA00037975"/>
    </source>
</evidence>
<feature type="transmembrane region" description="Helical" evidence="14">
    <location>
        <begin position="61"/>
        <end position="80"/>
    </location>
</feature>
<keyword evidence="11 14" id="KW-0472">Membrane</keyword>
<dbReference type="InterPro" id="IPR036761">
    <property type="entry name" value="TTHA0802/YceI-like_sf"/>
</dbReference>
<dbReference type="RefSeq" id="WP_317973989.1">
    <property type="nucleotide sequence ID" value="NZ_BTFW01000001.1"/>
</dbReference>
<evidence type="ECO:0000256" key="2">
    <source>
        <dbReference type="ARBA" id="ARBA00004651"/>
    </source>
</evidence>
<dbReference type="Proteomes" id="UP001187221">
    <property type="component" value="Unassembled WGS sequence"/>
</dbReference>
<protein>
    <submittedName>
        <fullName evidence="16">YceI family protein</fullName>
    </submittedName>
</protein>
<proteinExistence type="inferred from homology"/>
<dbReference type="SUPFAM" id="SSF81342">
    <property type="entry name" value="Transmembrane di-heme cytochromes"/>
    <property type="match status" value="1"/>
</dbReference>
<evidence type="ECO:0000256" key="11">
    <source>
        <dbReference type="ARBA" id="ARBA00023136"/>
    </source>
</evidence>
<comment type="similarity">
    <text evidence="12">Belongs to the cytochrome b561 family.</text>
</comment>
<dbReference type="SUPFAM" id="SSF101874">
    <property type="entry name" value="YceI-like"/>
    <property type="match status" value="1"/>
</dbReference>
<feature type="transmembrane region" description="Helical" evidence="14">
    <location>
        <begin position="151"/>
        <end position="171"/>
    </location>
</feature>
<feature type="domain" description="Lipid/polyisoprenoid-binding YceI-like" evidence="15">
    <location>
        <begin position="278"/>
        <end position="437"/>
    </location>
</feature>
<feature type="region of interest" description="Disordered" evidence="13">
    <location>
        <begin position="225"/>
        <end position="256"/>
    </location>
</feature>
<evidence type="ECO:0000256" key="10">
    <source>
        <dbReference type="ARBA" id="ARBA00023004"/>
    </source>
</evidence>
<gene>
    <name evidence="16" type="ORF">NUTIK01_09540</name>
</gene>
<dbReference type="Gene3D" id="2.40.128.110">
    <property type="entry name" value="Lipid/polyisoprenoid-binding, YceI-like"/>
    <property type="match status" value="1"/>
</dbReference>
<feature type="transmembrane region" description="Helical" evidence="14">
    <location>
        <begin position="192"/>
        <end position="214"/>
    </location>
</feature>
<feature type="transmembrane region" description="Helical" evidence="14">
    <location>
        <begin position="20"/>
        <end position="41"/>
    </location>
</feature>
<evidence type="ECO:0000256" key="7">
    <source>
        <dbReference type="ARBA" id="ARBA00022723"/>
    </source>
</evidence>
<evidence type="ECO:0000256" key="14">
    <source>
        <dbReference type="SAM" id="Phobius"/>
    </source>
</evidence>
<comment type="cofactor">
    <cofactor evidence="1">
        <name>heme b</name>
        <dbReference type="ChEBI" id="CHEBI:60344"/>
    </cofactor>
</comment>
<keyword evidence="9 14" id="KW-1133">Transmembrane helix</keyword>
<name>A0ABQ6P737_9SPHN</name>
<evidence type="ECO:0000256" key="6">
    <source>
        <dbReference type="ARBA" id="ARBA00022692"/>
    </source>
</evidence>
<dbReference type="EMBL" id="BTFW01000001">
    <property type="protein sequence ID" value="GMM60177.1"/>
    <property type="molecule type" value="Genomic_DNA"/>
</dbReference>
<keyword evidence="10" id="KW-0408">Iron</keyword>
<comment type="caution">
    <text evidence="16">The sequence shown here is derived from an EMBL/GenBank/DDBJ whole genome shotgun (WGS) entry which is preliminary data.</text>
</comment>
<dbReference type="PANTHER" id="PTHR30529:SF1">
    <property type="entry name" value="CYTOCHROME B561 HOMOLOG 2"/>
    <property type="match status" value="1"/>
</dbReference>
<keyword evidence="7" id="KW-0479">Metal-binding</keyword>
<reference evidence="16 17" key="1">
    <citation type="submission" date="2023-06" db="EMBL/GenBank/DDBJ databases">
        <title>Draft genome sequence of Novosphingobium sp. strain IK01.</title>
        <authorList>
            <person name="Hatamoto M."/>
            <person name="Ikarashi T."/>
            <person name="Yamaguchi T."/>
        </authorList>
    </citation>
    <scope>NUCLEOTIDE SEQUENCE [LARGE SCALE GENOMIC DNA]</scope>
    <source>
        <strain evidence="16 17">IK01</strain>
    </source>
</reference>